<dbReference type="Proteomes" id="UP000056322">
    <property type="component" value="Chromosome 1"/>
</dbReference>
<gene>
    <name evidence="1" type="ORF">BN1209_0144</name>
</gene>
<dbReference type="EMBL" id="LN794158">
    <property type="protein sequence ID" value="CEN55198.1"/>
    <property type="molecule type" value="Genomic_DNA"/>
</dbReference>
<dbReference type="AlphaFoldDB" id="A0A0B7ISH3"/>
<protein>
    <submittedName>
        <fullName evidence="1">Uncharacterized protein</fullName>
    </submittedName>
</protein>
<keyword evidence="2" id="KW-1185">Reference proteome</keyword>
<organism evidence="1 2">
    <name type="scientific">Candidatus Methylopumilus turicensis</name>
    <dbReference type="NCBI Taxonomy" id="1581680"/>
    <lineage>
        <taxon>Bacteria</taxon>
        <taxon>Pseudomonadati</taxon>
        <taxon>Pseudomonadota</taxon>
        <taxon>Betaproteobacteria</taxon>
        <taxon>Nitrosomonadales</taxon>
        <taxon>Methylophilaceae</taxon>
        <taxon>Candidatus Methylopumilus</taxon>
    </lineage>
</organism>
<dbReference type="KEGG" id="mbac:BN1209_0144"/>
<evidence type="ECO:0000313" key="1">
    <source>
        <dbReference type="EMBL" id="CEN55198.1"/>
    </source>
</evidence>
<proteinExistence type="predicted"/>
<reference evidence="2" key="1">
    <citation type="submission" date="2014-12" db="EMBL/GenBank/DDBJ databases">
        <authorList>
            <person name="Salcher M.M."/>
        </authorList>
    </citation>
    <scope>NUCLEOTIDE SEQUENCE [LARGE SCALE GENOMIC DNA]</scope>
    <source>
        <strain evidence="2">MMS-10A-171</strain>
    </source>
</reference>
<dbReference type="RefSeq" id="WP_045750513.1">
    <property type="nucleotide sequence ID" value="NZ_LN794158.1"/>
</dbReference>
<name>A0A0B7ISH3_9PROT</name>
<evidence type="ECO:0000313" key="2">
    <source>
        <dbReference type="Proteomes" id="UP000056322"/>
    </source>
</evidence>
<accession>A0A0B7ISH3</accession>
<sequence length="153" mass="17697">MIEREREIAVRGFVNEKFNTTFGKNQFRRAFFNGSVELRNPSSKYLVDYYQYAAWEASAKSDEQMSVIRQLRGSGFPENEDLLFSWLVRYDPLTKSKTKVDGYSIYAPSTSELYTTINDPDNQTVEEWTLDVHLCRNIGANKPVFIATNVDLN</sequence>
<dbReference type="HOGENOM" id="CLU_1729234_0_0_4"/>
<dbReference type="OrthoDB" id="9132307at2"/>